<sequence length="306" mass="35278">MALGTSTAFTEFNESSWRSLQNRILVEKQLIEDRDAIRSSLDDEQIKMSMESEEISMKIYETTAKTQFLQEKITEIRQKIAEKTQEIGEIDEKIRKKAEDEQKLERKVMGLEVIVKENEAKKAKEKRIMSVLVRLVSHRKMAILEEVFEIFELKIDGGPASNLSAPPRTCNCQVVDLIRGFHLPQISHIFTSHLEHPTMAALAYASQLFNSICRVMNFAPKFPLNPTKATWKKRADREKFVETMMALGRNISELRESCGIPTMATDRALGTLEEWFRLVRQRKTVFERPVEKMGSPASLMIRLEIE</sequence>
<dbReference type="STRING" id="1561998.A0A1I7UKJ7"/>
<evidence type="ECO:0000313" key="2">
    <source>
        <dbReference type="Proteomes" id="UP000095282"/>
    </source>
</evidence>
<organism evidence="2 3">
    <name type="scientific">Caenorhabditis tropicalis</name>
    <dbReference type="NCBI Taxonomy" id="1561998"/>
    <lineage>
        <taxon>Eukaryota</taxon>
        <taxon>Metazoa</taxon>
        <taxon>Ecdysozoa</taxon>
        <taxon>Nematoda</taxon>
        <taxon>Chromadorea</taxon>
        <taxon>Rhabditida</taxon>
        <taxon>Rhabditina</taxon>
        <taxon>Rhabditomorpha</taxon>
        <taxon>Rhabditoidea</taxon>
        <taxon>Rhabditidae</taxon>
        <taxon>Peloderinae</taxon>
        <taxon>Caenorhabditis</taxon>
    </lineage>
</organism>
<evidence type="ECO:0000256" key="1">
    <source>
        <dbReference type="SAM" id="Coils"/>
    </source>
</evidence>
<name>A0A1I7UKJ7_9PELO</name>
<accession>A0A1I7UKJ7</accession>
<feature type="coiled-coil region" evidence="1">
    <location>
        <begin position="66"/>
        <end position="107"/>
    </location>
</feature>
<protein>
    <submittedName>
        <fullName evidence="3">FRIGIDA-like protein</fullName>
    </submittedName>
</protein>
<keyword evidence="2" id="KW-1185">Reference proteome</keyword>
<dbReference type="WBParaSite" id="Csp11.Scaffold630.g16888.t1">
    <property type="protein sequence ID" value="Csp11.Scaffold630.g16888.t1"/>
    <property type="gene ID" value="Csp11.Scaffold630.g16888"/>
</dbReference>
<keyword evidence="1" id="KW-0175">Coiled coil</keyword>
<dbReference type="Proteomes" id="UP000095282">
    <property type="component" value="Unplaced"/>
</dbReference>
<proteinExistence type="predicted"/>
<dbReference type="eggNOG" id="KOG2896">
    <property type="taxonomic scope" value="Eukaryota"/>
</dbReference>
<reference evidence="3" key="1">
    <citation type="submission" date="2016-11" db="UniProtKB">
        <authorList>
            <consortium name="WormBaseParasite"/>
        </authorList>
    </citation>
    <scope>IDENTIFICATION</scope>
</reference>
<dbReference type="AlphaFoldDB" id="A0A1I7UKJ7"/>
<evidence type="ECO:0000313" key="3">
    <source>
        <dbReference type="WBParaSite" id="Csp11.Scaffold630.g16888.t1"/>
    </source>
</evidence>